<dbReference type="Pfam" id="PF04542">
    <property type="entry name" value="Sigma70_r2"/>
    <property type="match status" value="1"/>
</dbReference>
<dbReference type="NCBIfam" id="TIGR02937">
    <property type="entry name" value="sigma70-ECF"/>
    <property type="match status" value="1"/>
</dbReference>
<dbReference type="Gene3D" id="1.10.1740.10">
    <property type="match status" value="1"/>
</dbReference>
<evidence type="ECO:0000256" key="3">
    <source>
        <dbReference type="ARBA" id="ARBA00023082"/>
    </source>
</evidence>
<reference evidence="7" key="2">
    <citation type="submission" date="2012-03" db="EMBL/GenBank/DDBJ databases">
        <authorList>
            <person name="Koskinen P."/>
            <person name="Laine P."/>
            <person name="Niemi O."/>
            <person name="Nykyri J."/>
            <person name="Harjunpaa H."/>
            <person name="Auvinen P."/>
            <person name="Paulin L."/>
            <person name="Pirhonen M."/>
            <person name="Palva T."/>
            <person name="Holm L."/>
        </authorList>
    </citation>
    <scope>NUCLEOTIDE SEQUENCE</scope>
    <source>
        <strain evidence="7">SCC3193</strain>
    </source>
</reference>
<proteinExistence type="inferred from homology"/>
<feature type="domain" description="RNA polymerase sigma-70 region 2" evidence="5">
    <location>
        <begin position="9"/>
        <end position="76"/>
    </location>
</feature>
<comment type="similarity">
    <text evidence="1">Belongs to the sigma-70 factor family. ECF subfamily.</text>
</comment>
<accession>A0A0H3I2C1</accession>
<evidence type="ECO:0000313" key="9">
    <source>
        <dbReference type="Proteomes" id="UP000008044"/>
    </source>
</evidence>
<keyword evidence="4" id="KW-0804">Transcription</keyword>
<dbReference type="SUPFAM" id="SSF88659">
    <property type="entry name" value="Sigma3 and sigma4 domains of RNA polymerase sigma factors"/>
    <property type="match status" value="1"/>
</dbReference>
<dbReference type="SUPFAM" id="SSF88946">
    <property type="entry name" value="Sigma2 domain of RNA polymerase sigma factors"/>
    <property type="match status" value="1"/>
</dbReference>
<dbReference type="GO" id="GO:0016987">
    <property type="term" value="F:sigma factor activity"/>
    <property type="evidence" value="ECO:0007669"/>
    <property type="project" value="UniProtKB-KW"/>
</dbReference>
<evidence type="ECO:0000256" key="1">
    <source>
        <dbReference type="ARBA" id="ARBA00010641"/>
    </source>
</evidence>
<dbReference type="InterPro" id="IPR013325">
    <property type="entry name" value="RNA_pol_sigma_r2"/>
</dbReference>
<evidence type="ECO:0000256" key="4">
    <source>
        <dbReference type="ARBA" id="ARBA00023163"/>
    </source>
</evidence>
<dbReference type="HOGENOM" id="CLU_047691_12_3_6"/>
<dbReference type="EMBL" id="WABS01000002">
    <property type="protein sequence ID" value="MBI0553139.1"/>
    <property type="molecule type" value="Genomic_DNA"/>
</dbReference>
<dbReference type="AlphaFoldDB" id="A0A0H3I2C1"/>
<dbReference type="PATRIC" id="fig|1166016.3.peg.1735"/>
<keyword evidence="3" id="KW-0731">Sigma factor</keyword>
<dbReference type="Proteomes" id="UP001194579">
    <property type="component" value="Unassembled WGS sequence"/>
</dbReference>
<dbReference type="Gene3D" id="1.10.10.10">
    <property type="entry name" value="Winged helix-like DNA-binding domain superfamily/Winged helix DNA-binding domain"/>
    <property type="match status" value="1"/>
</dbReference>
<evidence type="ECO:0000259" key="5">
    <source>
        <dbReference type="Pfam" id="PF04542"/>
    </source>
</evidence>
<name>A0A0H3I2C1_PECPM</name>
<dbReference type="STRING" id="1905730.W5S_1729"/>
<feature type="domain" description="RNA polymerase sigma factor 70 region 4 type 2" evidence="6">
    <location>
        <begin position="111"/>
        <end position="160"/>
    </location>
</feature>
<evidence type="ECO:0000259" key="6">
    <source>
        <dbReference type="Pfam" id="PF08281"/>
    </source>
</evidence>
<dbReference type="InterPro" id="IPR014284">
    <property type="entry name" value="RNA_pol_sigma-70_dom"/>
</dbReference>
<dbReference type="InterPro" id="IPR013324">
    <property type="entry name" value="RNA_pol_sigma_r3/r4-like"/>
</dbReference>
<dbReference type="GO" id="GO:0006352">
    <property type="term" value="P:DNA-templated transcription initiation"/>
    <property type="evidence" value="ECO:0007669"/>
    <property type="project" value="InterPro"/>
</dbReference>
<dbReference type="EMBL" id="CP003415">
    <property type="protein sequence ID" value="AFI89820.1"/>
    <property type="molecule type" value="Genomic_DNA"/>
</dbReference>
<dbReference type="Proteomes" id="UP000008044">
    <property type="component" value="Chromosome"/>
</dbReference>
<evidence type="ECO:0000313" key="8">
    <source>
        <dbReference type="EMBL" id="MBI0553139.1"/>
    </source>
</evidence>
<dbReference type="InterPro" id="IPR013249">
    <property type="entry name" value="RNA_pol_sigma70_r4_t2"/>
</dbReference>
<reference evidence="7 9" key="1">
    <citation type="journal article" date="2012" name="J. Bacteriol.">
        <title>Genome sequence of Pectobacterium sp. strain SCC3193.</title>
        <authorList>
            <person name="Koskinen J.P."/>
            <person name="Laine P."/>
            <person name="Niemi O."/>
            <person name="Nykyri J."/>
            <person name="Harjunpaa H."/>
            <person name="Auvinen P."/>
            <person name="Paulin L."/>
            <person name="Pirhonen M."/>
            <person name="Palva T."/>
            <person name="Holm L."/>
        </authorList>
    </citation>
    <scope>NUCLEOTIDE SEQUENCE [LARGE SCALE GENOMIC DNA]</scope>
    <source>
        <strain evidence="7 9">SCC3193</strain>
    </source>
</reference>
<dbReference type="eggNOG" id="COG1595">
    <property type="taxonomic scope" value="Bacteria"/>
</dbReference>
<dbReference type="PANTHER" id="PTHR43133">
    <property type="entry name" value="RNA POLYMERASE ECF-TYPE SIGMA FACTO"/>
    <property type="match status" value="1"/>
</dbReference>
<gene>
    <name evidence="7" type="ordered locus">W5S_1729</name>
    <name evidence="8" type="ORF">F6Q06_01335</name>
</gene>
<keyword evidence="10" id="KW-1185">Reference proteome</keyword>
<dbReference type="RefSeq" id="WP_014699475.1">
    <property type="nucleotide sequence ID" value="NC_017845.1"/>
</dbReference>
<dbReference type="InterPro" id="IPR036388">
    <property type="entry name" value="WH-like_DNA-bd_sf"/>
</dbReference>
<evidence type="ECO:0000256" key="2">
    <source>
        <dbReference type="ARBA" id="ARBA00023015"/>
    </source>
</evidence>
<dbReference type="InterPro" id="IPR039425">
    <property type="entry name" value="RNA_pol_sigma-70-like"/>
</dbReference>
<dbReference type="GO" id="GO:0003677">
    <property type="term" value="F:DNA binding"/>
    <property type="evidence" value="ECO:0007669"/>
    <property type="project" value="InterPro"/>
</dbReference>
<organism evidence="7 9">
    <name type="scientific">Pectobacterium parmentieri</name>
    <dbReference type="NCBI Taxonomy" id="1905730"/>
    <lineage>
        <taxon>Bacteria</taxon>
        <taxon>Pseudomonadati</taxon>
        <taxon>Pseudomonadota</taxon>
        <taxon>Gammaproteobacteria</taxon>
        <taxon>Enterobacterales</taxon>
        <taxon>Pectobacteriaceae</taxon>
        <taxon>Pectobacterium</taxon>
    </lineage>
</organism>
<reference evidence="10" key="3">
    <citation type="submission" date="2023-07" db="EMBL/GenBank/DDBJ databases">
        <title>Identification of Pectobacterium versatile causing blackleg of potato from New York State with a whole genome sequencing approach.</title>
        <authorList>
            <person name="Ma X."/>
            <person name="Swingle B."/>
        </authorList>
    </citation>
    <scope>NUCLEOTIDE SEQUENCE [LARGE SCALE GENOMIC DNA]</scope>
    <source>
        <strain evidence="10">NY1588A</strain>
    </source>
</reference>
<reference evidence="8" key="4">
    <citation type="submission" date="2024-05" db="EMBL/GenBank/DDBJ databases">
        <title>Identification of Pectobacterium versatile causing blackleg of potato from New York State with a whole genome sequencing approach.</title>
        <authorList>
            <person name="Ma X."/>
            <person name="Swingle B."/>
        </authorList>
    </citation>
    <scope>NUCLEOTIDE SEQUENCE</scope>
    <source>
        <strain evidence="8">NY1588A</strain>
    </source>
</reference>
<dbReference type="PANTHER" id="PTHR43133:SF63">
    <property type="entry name" value="RNA POLYMERASE SIGMA FACTOR FECI-RELATED"/>
    <property type="match status" value="1"/>
</dbReference>
<dbReference type="InterPro" id="IPR007627">
    <property type="entry name" value="RNA_pol_sigma70_r2"/>
</dbReference>
<dbReference type="KEGG" id="pec:W5S_1729"/>
<keyword evidence="2" id="KW-0805">Transcription regulation</keyword>
<dbReference type="Pfam" id="PF08281">
    <property type="entry name" value="Sigma70_r4_2"/>
    <property type="match status" value="1"/>
</dbReference>
<evidence type="ECO:0000313" key="7">
    <source>
        <dbReference type="EMBL" id="AFI89820.1"/>
    </source>
</evidence>
<evidence type="ECO:0000313" key="10">
    <source>
        <dbReference type="Proteomes" id="UP001194579"/>
    </source>
</evidence>
<sequence length="169" mass="19714">MSESELRMLFNHYAERLERYLNHKLRDPQTAADLVQESFLRLAQRLEQQDDVDDKKAYLYKTANNLLLDHVRHQQRWQMAACVDDVDTTLDSLPDATPQLDRAAIAQQELERLANILATLPERTQQIFHLHRFEHMMQAQIAQQLDISLSTVEKHLAMALHAMLTIRSS</sequence>
<protein>
    <submittedName>
        <fullName evidence="7">ECF sigma factor protein</fullName>
    </submittedName>
    <submittedName>
        <fullName evidence="8">Sigma-70 family RNA polymerase sigma factor</fullName>
    </submittedName>
</protein>